<feature type="region of interest" description="Disordered" evidence="13">
    <location>
        <begin position="820"/>
        <end position="844"/>
    </location>
</feature>
<evidence type="ECO:0000256" key="12">
    <source>
        <dbReference type="RuleBase" id="RU361161"/>
    </source>
</evidence>
<dbReference type="SMART" id="SM00758">
    <property type="entry name" value="PA14"/>
    <property type="match status" value="1"/>
</dbReference>
<dbReference type="OrthoDB" id="47059at2759"/>
<keyword evidence="6" id="KW-0136">Cellulose degradation</keyword>
<evidence type="ECO:0000256" key="13">
    <source>
        <dbReference type="SAM" id="MobiDB-lite"/>
    </source>
</evidence>
<evidence type="ECO:0000256" key="2">
    <source>
        <dbReference type="ARBA" id="ARBA00004987"/>
    </source>
</evidence>
<dbReference type="InterPro" id="IPR001764">
    <property type="entry name" value="Glyco_hydro_3_N"/>
</dbReference>
<dbReference type="SUPFAM" id="SSF52279">
    <property type="entry name" value="Beta-D-glucan exohydrolase, C-terminal domain"/>
    <property type="match status" value="1"/>
</dbReference>
<evidence type="ECO:0000256" key="3">
    <source>
        <dbReference type="ARBA" id="ARBA00005336"/>
    </source>
</evidence>
<dbReference type="InterPro" id="IPR036962">
    <property type="entry name" value="Glyco_hydro_3_N_sf"/>
</dbReference>
<dbReference type="GO" id="GO:0030245">
    <property type="term" value="P:cellulose catabolic process"/>
    <property type="evidence" value="ECO:0007669"/>
    <property type="project" value="UniProtKB-KW"/>
</dbReference>
<organism evidence="15 16">
    <name type="scientific">Microdochium trichocladiopsis</name>
    <dbReference type="NCBI Taxonomy" id="1682393"/>
    <lineage>
        <taxon>Eukaryota</taxon>
        <taxon>Fungi</taxon>
        <taxon>Dikarya</taxon>
        <taxon>Ascomycota</taxon>
        <taxon>Pezizomycotina</taxon>
        <taxon>Sordariomycetes</taxon>
        <taxon>Xylariomycetidae</taxon>
        <taxon>Xylariales</taxon>
        <taxon>Microdochiaceae</taxon>
        <taxon>Microdochium</taxon>
    </lineage>
</organism>
<feature type="domain" description="PA14" evidence="14">
    <location>
        <begin position="409"/>
        <end position="569"/>
    </location>
</feature>
<sequence>MSPLITDAFTNQLDVDELLCQLSIEEKASLLAGKDFWHTTPLPLRGIPSIRVSDGPNGIRGTKIFDAVPSSCLPCGTALGATFNTELVAQLGQLQGQEAKAKGAVAVLGPTLNIQRGPLGGRGFESFSEDPLLSGLLAGHYVRGVQQEKVAATLKHFVCNDMEDERMRVNVLVTPRALREIYLLPFMLAISIGDPRAVMTAYNKVNGIHVSESKELLQHVLRDEWKFDGLVISDWFGTYSVTESVQAGVDLEMPGPTRWRGGALAHAVESNKLTVRELDDRVRNVLNLINYSVAAGVPENAPETQLNRPEDQALLRRAAGESIVLLKNEGSVLPFAKSGKTTAVIGPNAKTARFCGGGSASLLPYYAVSPYEGVARKLEDQRLPLPRFAQGTSDDQLLPLLGDRLRTASGQRGFTWRAYNEPATVAGRECVDERVLVDSNCFFMDYENAALAPVWYCQAEGIFTPDESGVYDFGLGVEGTGRLYVDDALVVSNVENQKPGITLFSAGTVQETGSKTLVAGRGYTVRVEWACCRTSKLPPRTPVGGIHGGLRIGAARRVEDPEWAIAEAAALAGEVDQVVLVVGLNGELESEGTDRPHMDMTAHTNALVSAVLAANPNTAVVVQSGTPVGMPWIDQANAVCHAWYGGNETGNAIADVLFGDVNPSGKLPLTIPRRLEDNPTYLNFRSEAGRVLYGEDVYVGYRYYDKVRTSPLFPFGHGLSYSTFTLEDLAVDCHQQHGHQQTSVTLQVSNASSRAGAEVVQVYVAPPPTSAVGRAVKELRGFQKIFLEAGQTRRASIELDTVLATSYWDEGRGQWCSEAGDPADGDGQLQLSLPSPVPSPAPVKGHSLPACDACRLRKRRCSLTAGAEGRTRATGTALATTTTSLPPPPPSSSSPSSGKCLNCERAGSRCTFLLPLRARGPTPGRKAVPAHHQIAAWQVDPHESKTDTAIPTRVHATDILFSRELVLLVLNDYVTYVYPLLPVVHRPSFAADLEGGRDARDGDLLALVVSLCAATVGLLPSRLPTYRAHGLPFETRTAMANHCFRLNQGFRGPAYFDTISHSKWASTYMLGIAIHQTGNANLWRMLEVEAMQLLRLLEVHHLASYAGLDPIEVQLRKKAFCLMFNGYVHQAHNLRNERVTFLDPVLLRTISLDDLMPAPLDDDYLSLAGILPCPHDVASASLTAGFNIHVRVFAAALESPAATFNPPPRHCANDRARDTSKARLAALREQHHRLMSMLDSIPPIYQPQNHHQQHGLQRESTATIQRDAIRANIHVTHLWLQSMLLDQIDAIVTTDQQEEPSVTSPDQHQHQQPIMTTPAEGSWDEREDICQKLLHVIHSISFSGLEVNGSALVYKLRDVAAPLLACPYPAQEDRGRRVAEYVREFSAILTTLDGSEMPHSLSLQSWVDTTSHRRVGRESDGGRGGGVRNSSRSTSSSSSSNNGSGFRSVVSASPPPAMTTTPAAAAAAVGTLLSITPG</sequence>
<dbReference type="SUPFAM" id="SSF57701">
    <property type="entry name" value="Zn2/Cys6 DNA-binding domain"/>
    <property type="match status" value="1"/>
</dbReference>
<evidence type="ECO:0000256" key="4">
    <source>
        <dbReference type="ARBA" id="ARBA00012744"/>
    </source>
</evidence>
<evidence type="ECO:0000313" key="16">
    <source>
        <dbReference type="Proteomes" id="UP000756346"/>
    </source>
</evidence>
<dbReference type="SMART" id="SM01217">
    <property type="entry name" value="Fn3_like"/>
    <property type="match status" value="1"/>
</dbReference>
<gene>
    <name evidence="15" type="ORF">B0I36DRAFT_290164</name>
</gene>
<evidence type="ECO:0000256" key="11">
    <source>
        <dbReference type="ARBA" id="ARBA00023326"/>
    </source>
</evidence>
<dbReference type="Gene3D" id="3.40.50.1700">
    <property type="entry name" value="Glycoside hydrolase family 3 C-terminal domain"/>
    <property type="match status" value="1"/>
</dbReference>
<reference evidence="15" key="1">
    <citation type="journal article" date="2021" name="Nat. Commun.">
        <title>Genetic determinants of endophytism in the Arabidopsis root mycobiome.</title>
        <authorList>
            <person name="Mesny F."/>
            <person name="Miyauchi S."/>
            <person name="Thiergart T."/>
            <person name="Pickel B."/>
            <person name="Atanasova L."/>
            <person name="Karlsson M."/>
            <person name="Huettel B."/>
            <person name="Barry K.W."/>
            <person name="Haridas S."/>
            <person name="Chen C."/>
            <person name="Bauer D."/>
            <person name="Andreopoulos W."/>
            <person name="Pangilinan J."/>
            <person name="LaButti K."/>
            <person name="Riley R."/>
            <person name="Lipzen A."/>
            <person name="Clum A."/>
            <person name="Drula E."/>
            <person name="Henrissat B."/>
            <person name="Kohler A."/>
            <person name="Grigoriev I.V."/>
            <person name="Martin F.M."/>
            <person name="Hacquard S."/>
        </authorList>
    </citation>
    <scope>NUCLEOTIDE SEQUENCE</scope>
    <source>
        <strain evidence="15">MPI-CAGE-CH-0230</strain>
    </source>
</reference>
<dbReference type="GO" id="GO:0000981">
    <property type="term" value="F:DNA-binding transcription factor activity, RNA polymerase II-specific"/>
    <property type="evidence" value="ECO:0007669"/>
    <property type="project" value="InterPro"/>
</dbReference>
<feature type="region of interest" description="Disordered" evidence="13">
    <location>
        <begin position="865"/>
        <end position="899"/>
    </location>
</feature>
<keyword evidence="9 12" id="KW-0119">Carbohydrate metabolism</keyword>
<dbReference type="SMART" id="SM00066">
    <property type="entry name" value="GAL4"/>
    <property type="match status" value="1"/>
</dbReference>
<keyword evidence="7" id="KW-0325">Glycoprotein</keyword>
<dbReference type="PANTHER" id="PTHR42715">
    <property type="entry name" value="BETA-GLUCOSIDASE"/>
    <property type="match status" value="1"/>
</dbReference>
<dbReference type="CDD" id="cd12148">
    <property type="entry name" value="fungal_TF_MHR"/>
    <property type="match status" value="1"/>
</dbReference>
<evidence type="ECO:0000256" key="7">
    <source>
        <dbReference type="ARBA" id="ARBA00023180"/>
    </source>
</evidence>
<dbReference type="PANTHER" id="PTHR42715:SF16">
    <property type="entry name" value="BETA-GLUCOSIDASE J-RELATED"/>
    <property type="match status" value="1"/>
</dbReference>
<keyword evidence="5 12" id="KW-0378">Hydrolase</keyword>
<dbReference type="Gene3D" id="2.60.120.260">
    <property type="entry name" value="Galactose-binding domain-like"/>
    <property type="match status" value="1"/>
</dbReference>
<dbReference type="InterPro" id="IPR017853">
    <property type="entry name" value="GH"/>
</dbReference>
<dbReference type="Pfam" id="PF01915">
    <property type="entry name" value="Glyco_hydro_3_C"/>
    <property type="match status" value="1"/>
</dbReference>
<dbReference type="InterPro" id="IPR036881">
    <property type="entry name" value="Glyco_hydro_3_C_sf"/>
</dbReference>
<dbReference type="InterPro" id="IPR050288">
    <property type="entry name" value="Cellulose_deg_GH3"/>
</dbReference>
<dbReference type="InterPro" id="IPR026891">
    <property type="entry name" value="Fn3-like"/>
</dbReference>
<dbReference type="SUPFAM" id="SSF51445">
    <property type="entry name" value="(Trans)glycosidases"/>
    <property type="match status" value="1"/>
</dbReference>
<dbReference type="GeneID" id="70181241"/>
<dbReference type="GO" id="GO:0008422">
    <property type="term" value="F:beta-glucosidase activity"/>
    <property type="evidence" value="ECO:0007669"/>
    <property type="project" value="UniProtKB-EC"/>
</dbReference>
<dbReference type="Pfam" id="PF07691">
    <property type="entry name" value="PA14"/>
    <property type="match status" value="1"/>
</dbReference>
<dbReference type="Pfam" id="PF00933">
    <property type="entry name" value="Glyco_hydro_3"/>
    <property type="match status" value="1"/>
</dbReference>
<dbReference type="GO" id="GO:0008270">
    <property type="term" value="F:zinc ion binding"/>
    <property type="evidence" value="ECO:0007669"/>
    <property type="project" value="InterPro"/>
</dbReference>
<feature type="region of interest" description="Disordered" evidence="13">
    <location>
        <begin position="1412"/>
        <end position="1463"/>
    </location>
</feature>
<evidence type="ECO:0000256" key="5">
    <source>
        <dbReference type="ARBA" id="ARBA00022801"/>
    </source>
</evidence>
<evidence type="ECO:0000256" key="10">
    <source>
        <dbReference type="ARBA" id="ARBA00023295"/>
    </source>
</evidence>
<dbReference type="CDD" id="cd00067">
    <property type="entry name" value="GAL4"/>
    <property type="match status" value="1"/>
</dbReference>
<dbReference type="PROSITE" id="PS00775">
    <property type="entry name" value="GLYCOSYL_HYDROL_F3"/>
    <property type="match status" value="1"/>
</dbReference>
<dbReference type="InterPro" id="IPR011658">
    <property type="entry name" value="PA14_dom"/>
</dbReference>
<name>A0A9P9BP52_9PEZI</name>
<dbReference type="PRINTS" id="PR00133">
    <property type="entry name" value="GLHYDRLASE3"/>
</dbReference>
<dbReference type="Proteomes" id="UP000756346">
    <property type="component" value="Unassembled WGS sequence"/>
</dbReference>
<dbReference type="InterPro" id="IPR037524">
    <property type="entry name" value="PA14/GLEYA"/>
</dbReference>
<keyword evidence="8" id="KW-0539">Nucleus</keyword>
<feature type="compositionally biased region" description="Low complexity" evidence="13">
    <location>
        <begin position="1428"/>
        <end position="1463"/>
    </location>
</feature>
<feature type="compositionally biased region" description="Polar residues" evidence="13">
    <location>
        <begin position="1295"/>
        <end position="1315"/>
    </location>
</feature>
<protein>
    <recommendedName>
        <fullName evidence="4 12">beta-glucosidase</fullName>
        <ecNumber evidence="4 12">3.2.1.21</ecNumber>
    </recommendedName>
</protein>
<dbReference type="InterPro" id="IPR002772">
    <property type="entry name" value="Glyco_hydro_3_C"/>
</dbReference>
<evidence type="ECO:0000256" key="1">
    <source>
        <dbReference type="ARBA" id="ARBA00000448"/>
    </source>
</evidence>
<evidence type="ECO:0000259" key="14">
    <source>
        <dbReference type="PROSITE" id="PS51820"/>
    </source>
</evidence>
<accession>A0A9P9BP52</accession>
<keyword evidence="16" id="KW-1185">Reference proteome</keyword>
<comment type="caution">
    <text evidence="15">The sequence shown here is derived from an EMBL/GenBank/DDBJ whole genome shotgun (WGS) entry which is preliminary data.</text>
</comment>
<dbReference type="RefSeq" id="XP_046011202.1">
    <property type="nucleotide sequence ID" value="XM_046151695.1"/>
</dbReference>
<dbReference type="Gene3D" id="4.10.240.10">
    <property type="entry name" value="Zn(2)-C6 fungal-type DNA-binding domain"/>
    <property type="match status" value="1"/>
</dbReference>
<dbReference type="InterPro" id="IPR001138">
    <property type="entry name" value="Zn2Cys6_DnaBD"/>
</dbReference>
<proteinExistence type="inferred from homology"/>
<dbReference type="Gene3D" id="2.60.40.10">
    <property type="entry name" value="Immunoglobulins"/>
    <property type="match status" value="1"/>
</dbReference>
<comment type="catalytic activity">
    <reaction evidence="1 12">
        <text>Hydrolysis of terminal, non-reducing beta-D-glucosyl residues with release of beta-D-glucose.</text>
        <dbReference type="EC" id="3.2.1.21"/>
    </reaction>
</comment>
<dbReference type="InterPro" id="IPR013783">
    <property type="entry name" value="Ig-like_fold"/>
</dbReference>
<comment type="similarity">
    <text evidence="3 12">Belongs to the glycosyl hydrolase 3 family.</text>
</comment>
<dbReference type="Pfam" id="PF14310">
    <property type="entry name" value="Fn3-like"/>
    <property type="match status" value="1"/>
</dbReference>
<dbReference type="PROSITE" id="PS51820">
    <property type="entry name" value="PA14"/>
    <property type="match status" value="1"/>
</dbReference>
<dbReference type="FunFam" id="3.20.20.300:FF:000006">
    <property type="entry name" value="Beta-glucosidase H"/>
    <property type="match status" value="1"/>
</dbReference>
<dbReference type="Gene3D" id="3.20.20.300">
    <property type="entry name" value="Glycoside hydrolase, family 3, N-terminal domain"/>
    <property type="match status" value="1"/>
</dbReference>
<dbReference type="EC" id="3.2.1.21" evidence="4 12"/>
<evidence type="ECO:0000313" key="15">
    <source>
        <dbReference type="EMBL" id="KAH7028914.1"/>
    </source>
</evidence>
<dbReference type="EMBL" id="JAGTJQ010000006">
    <property type="protein sequence ID" value="KAH7028914.1"/>
    <property type="molecule type" value="Genomic_DNA"/>
</dbReference>
<comment type="pathway">
    <text evidence="2 12">Glycan metabolism; cellulose degradation.</text>
</comment>
<keyword evidence="11 12" id="KW-0624">Polysaccharide degradation</keyword>
<keyword evidence="10 12" id="KW-0326">Glycosidase</keyword>
<dbReference type="InterPro" id="IPR036864">
    <property type="entry name" value="Zn2-C6_fun-type_DNA-bd_sf"/>
</dbReference>
<evidence type="ECO:0000256" key="9">
    <source>
        <dbReference type="ARBA" id="ARBA00023277"/>
    </source>
</evidence>
<feature type="region of interest" description="Disordered" evidence="13">
    <location>
        <begin position="1295"/>
        <end position="1321"/>
    </location>
</feature>
<dbReference type="InterPro" id="IPR019800">
    <property type="entry name" value="Glyco_hydro_3_AS"/>
</dbReference>
<evidence type="ECO:0000256" key="8">
    <source>
        <dbReference type="ARBA" id="ARBA00023242"/>
    </source>
</evidence>
<evidence type="ECO:0000256" key="6">
    <source>
        <dbReference type="ARBA" id="ARBA00023001"/>
    </source>
</evidence>
<feature type="compositionally biased region" description="Low complexity" evidence="13">
    <location>
        <begin position="865"/>
        <end position="884"/>
    </location>
</feature>